<accession>A0AAQ3NIR6</accession>
<dbReference type="EMBL" id="CP144696">
    <property type="protein sequence ID" value="WVZ09502.1"/>
    <property type="molecule type" value="Genomic_DNA"/>
</dbReference>
<dbReference type="Proteomes" id="UP001374535">
    <property type="component" value="Chromosome 5"/>
</dbReference>
<name>A0AAQ3NIR6_VIGMU</name>
<feature type="compositionally biased region" description="Gly residues" evidence="1">
    <location>
        <begin position="80"/>
        <end position="95"/>
    </location>
</feature>
<reference evidence="2 3" key="1">
    <citation type="journal article" date="2023" name="Life. Sci Alliance">
        <title>Evolutionary insights into 3D genome organization and epigenetic landscape of Vigna mungo.</title>
        <authorList>
            <person name="Junaid A."/>
            <person name="Singh B."/>
            <person name="Bhatia S."/>
        </authorList>
    </citation>
    <scope>NUCLEOTIDE SEQUENCE [LARGE SCALE GENOMIC DNA]</scope>
    <source>
        <strain evidence="2">Urdbean</strain>
    </source>
</reference>
<gene>
    <name evidence="2" type="ORF">V8G54_014032</name>
</gene>
<evidence type="ECO:0000256" key="1">
    <source>
        <dbReference type="SAM" id="MobiDB-lite"/>
    </source>
</evidence>
<feature type="region of interest" description="Disordered" evidence="1">
    <location>
        <begin position="76"/>
        <end position="99"/>
    </location>
</feature>
<evidence type="ECO:0000313" key="2">
    <source>
        <dbReference type="EMBL" id="WVZ09502.1"/>
    </source>
</evidence>
<proteinExistence type="predicted"/>
<organism evidence="2 3">
    <name type="scientific">Vigna mungo</name>
    <name type="common">Black gram</name>
    <name type="synonym">Phaseolus mungo</name>
    <dbReference type="NCBI Taxonomy" id="3915"/>
    <lineage>
        <taxon>Eukaryota</taxon>
        <taxon>Viridiplantae</taxon>
        <taxon>Streptophyta</taxon>
        <taxon>Embryophyta</taxon>
        <taxon>Tracheophyta</taxon>
        <taxon>Spermatophyta</taxon>
        <taxon>Magnoliopsida</taxon>
        <taxon>eudicotyledons</taxon>
        <taxon>Gunneridae</taxon>
        <taxon>Pentapetalae</taxon>
        <taxon>rosids</taxon>
        <taxon>fabids</taxon>
        <taxon>Fabales</taxon>
        <taxon>Fabaceae</taxon>
        <taxon>Papilionoideae</taxon>
        <taxon>50 kb inversion clade</taxon>
        <taxon>NPAAA clade</taxon>
        <taxon>indigoferoid/millettioid clade</taxon>
        <taxon>Phaseoleae</taxon>
        <taxon>Vigna</taxon>
    </lineage>
</organism>
<protein>
    <submittedName>
        <fullName evidence="2">Uncharacterized protein</fullName>
    </submittedName>
</protein>
<evidence type="ECO:0000313" key="3">
    <source>
        <dbReference type="Proteomes" id="UP001374535"/>
    </source>
</evidence>
<dbReference type="AlphaFoldDB" id="A0AAQ3NIR6"/>
<keyword evidence="3" id="KW-1185">Reference proteome</keyword>
<sequence>MFQGLLGPLPGHSCLPSTALSIEACCRSSLAHGEGRDPCSSDKDLGGLDIYCSSFAVGRTKEGEVGVETNRTKERWCGLSSGGGGEDTGSVGDGGAADAHEAVVRSEQRVFVEVEADRAEEARVLLEDTVSAVATGVSAVADIVDGER</sequence>